<protein>
    <submittedName>
        <fullName evidence="1">Uncharacterized protein</fullName>
    </submittedName>
</protein>
<evidence type="ECO:0000313" key="1">
    <source>
        <dbReference type="EMBL" id="QBQ72693.1"/>
    </source>
</evidence>
<accession>A0A646QWA9</accession>
<dbReference type="Proteomes" id="UP000425344">
    <property type="component" value="Segment"/>
</dbReference>
<name>A0A646QWA9_9CAUD</name>
<reference evidence="1 2" key="1">
    <citation type="journal article" date="2019" name="mSystems">
        <title>Diverse, abundant and novel viruses infecting the marine abundant Roseobacter RCA lineage.</title>
        <authorList>
            <person name="Zhang Z.F."/>
            <person name="Chen F."/>
            <person name="Chu X."/>
            <person name="Zhang H."/>
            <person name="Luo H.W."/>
            <person name="Zhai Z.Q."/>
            <person name="Yang M.Y."/>
            <person name="Zhao Y.L."/>
        </authorList>
    </citation>
    <scope>NUCLEOTIDE SEQUENCE [LARGE SCALE GENOMIC DNA]</scope>
</reference>
<gene>
    <name evidence="1" type="ORF">CRP5_gp27</name>
</gene>
<organism evidence="1 2">
    <name type="scientific">Roseobacter phage CRP-5</name>
    <dbReference type="NCBI Taxonomy" id="2559284"/>
    <lineage>
        <taxon>Viruses</taxon>
        <taxon>Duplodnaviria</taxon>
        <taxon>Heunggongvirae</taxon>
        <taxon>Uroviricota</taxon>
        <taxon>Caudoviricetes</taxon>
        <taxon>Zobellviridae</taxon>
        <taxon>Cobavirinae</taxon>
        <taxon>Veravirus</taxon>
    </lineage>
</organism>
<sequence length="150" mass="17573">MTAVRKSFSRALYEAYDSPARDALVSYLEAKGHTIVNNEENFNVDVVSQKNGYTYFNEAEVKTAWKADWPTHWTEIRIPERKQRLLDKHSTTDTFSVLNFYIFRPDFKQAWRIKDTQLTQEGLKGAKGRYITNGEKFFHIPYVEAELVNL</sequence>
<proteinExistence type="predicted"/>
<dbReference type="EMBL" id="MK613347">
    <property type="protein sequence ID" value="QBQ72693.1"/>
    <property type="molecule type" value="Genomic_DNA"/>
</dbReference>
<evidence type="ECO:0000313" key="2">
    <source>
        <dbReference type="Proteomes" id="UP000425344"/>
    </source>
</evidence>